<dbReference type="PANTHER" id="PTHR12486:SF4">
    <property type="entry name" value="APRATAXIN"/>
    <property type="match status" value="1"/>
</dbReference>
<dbReference type="Pfam" id="PF11969">
    <property type="entry name" value="DcpS_C"/>
    <property type="match status" value="1"/>
</dbReference>
<dbReference type="GO" id="GO:0033699">
    <property type="term" value="F:DNA 5'-adenosine monophosphate hydrolase activity"/>
    <property type="evidence" value="ECO:0007669"/>
    <property type="project" value="TreeGrafter"/>
</dbReference>
<sequence length="229" mass="26634">MASADDAPEPVKHSAEHKVGGQEIDVRTAQTRRAGRYGLQDYITHPEDFPSSRVVYYNTHFTVIRDLFPKASIHWLILPRDPLKSITRPQEAFDDVAFLQECQAEERKVHAMVVDELAKMFPGRREWTEEDVKSGIHANPSMAHLHIHVLSEDMVSDCMKKSNHYLSFTTDFLVGLDQFPLEKDDYRRHYGQWTTNDMKCWRCGTNFGNSMAKLKRHLLMEKEEWIKEG</sequence>
<dbReference type="GO" id="GO:0005634">
    <property type="term" value="C:nucleus"/>
    <property type="evidence" value="ECO:0007669"/>
    <property type="project" value="TreeGrafter"/>
</dbReference>
<dbReference type="GO" id="GO:1990165">
    <property type="term" value="F:single-strand break-containing DNA binding"/>
    <property type="evidence" value="ECO:0007669"/>
    <property type="project" value="TreeGrafter"/>
</dbReference>
<keyword evidence="4" id="KW-1185">Reference proteome</keyword>
<dbReference type="GO" id="GO:0003725">
    <property type="term" value="F:double-stranded RNA binding"/>
    <property type="evidence" value="ECO:0007669"/>
    <property type="project" value="TreeGrafter"/>
</dbReference>
<feature type="region of interest" description="Disordered" evidence="1">
    <location>
        <begin position="1"/>
        <end position="21"/>
    </location>
</feature>
<evidence type="ECO:0000256" key="1">
    <source>
        <dbReference type="SAM" id="MobiDB-lite"/>
    </source>
</evidence>
<dbReference type="InterPro" id="IPR036265">
    <property type="entry name" value="HIT-like_sf"/>
</dbReference>
<dbReference type="GO" id="GO:0003697">
    <property type="term" value="F:single-stranded DNA binding"/>
    <property type="evidence" value="ECO:0007669"/>
    <property type="project" value="TreeGrafter"/>
</dbReference>
<dbReference type="Proteomes" id="UP000799421">
    <property type="component" value="Unassembled WGS sequence"/>
</dbReference>
<dbReference type="EMBL" id="MU005986">
    <property type="protein sequence ID" value="KAF2859948.1"/>
    <property type="molecule type" value="Genomic_DNA"/>
</dbReference>
<dbReference type="InterPro" id="IPR032566">
    <property type="entry name" value="Znf-C2HE"/>
</dbReference>
<evidence type="ECO:0000313" key="3">
    <source>
        <dbReference type="EMBL" id="KAF2859948.1"/>
    </source>
</evidence>
<accession>A0A6A7BZL8</accession>
<dbReference type="Gene3D" id="3.30.428.10">
    <property type="entry name" value="HIT-like"/>
    <property type="match status" value="1"/>
</dbReference>
<dbReference type="GO" id="GO:0000012">
    <property type="term" value="P:single strand break repair"/>
    <property type="evidence" value="ECO:0007669"/>
    <property type="project" value="TreeGrafter"/>
</dbReference>
<evidence type="ECO:0000313" key="4">
    <source>
        <dbReference type="Proteomes" id="UP000799421"/>
    </source>
</evidence>
<dbReference type="SUPFAM" id="SSF54197">
    <property type="entry name" value="HIT-like"/>
    <property type="match status" value="1"/>
</dbReference>
<dbReference type="GO" id="GO:0030983">
    <property type="term" value="F:mismatched DNA binding"/>
    <property type="evidence" value="ECO:0007669"/>
    <property type="project" value="TreeGrafter"/>
</dbReference>
<feature type="compositionally biased region" description="Basic and acidic residues" evidence="1">
    <location>
        <begin position="9"/>
        <end position="21"/>
    </location>
</feature>
<dbReference type="AlphaFoldDB" id="A0A6A7BZL8"/>
<evidence type="ECO:0000259" key="2">
    <source>
        <dbReference type="Pfam" id="PF16278"/>
    </source>
</evidence>
<name>A0A6A7BZL8_9PEZI</name>
<dbReference type="Pfam" id="PF16278">
    <property type="entry name" value="zf-C2HE"/>
    <property type="match status" value="1"/>
</dbReference>
<dbReference type="PANTHER" id="PTHR12486">
    <property type="entry name" value="APRATAXIN-RELATED"/>
    <property type="match status" value="1"/>
</dbReference>
<proteinExistence type="predicted"/>
<protein>
    <submittedName>
        <fullName evidence="3">HIT-like protein</fullName>
    </submittedName>
</protein>
<gene>
    <name evidence="3" type="ORF">K470DRAFT_233208</name>
</gene>
<dbReference type="OrthoDB" id="3512845at2759"/>
<reference evidence="3" key="1">
    <citation type="journal article" date="2020" name="Stud. Mycol.">
        <title>101 Dothideomycetes genomes: a test case for predicting lifestyles and emergence of pathogens.</title>
        <authorList>
            <person name="Haridas S."/>
            <person name="Albert R."/>
            <person name="Binder M."/>
            <person name="Bloem J."/>
            <person name="Labutti K."/>
            <person name="Salamov A."/>
            <person name="Andreopoulos B."/>
            <person name="Baker S."/>
            <person name="Barry K."/>
            <person name="Bills G."/>
            <person name="Bluhm B."/>
            <person name="Cannon C."/>
            <person name="Castanera R."/>
            <person name="Culley D."/>
            <person name="Daum C."/>
            <person name="Ezra D."/>
            <person name="Gonzalez J."/>
            <person name="Henrissat B."/>
            <person name="Kuo A."/>
            <person name="Liang C."/>
            <person name="Lipzen A."/>
            <person name="Lutzoni F."/>
            <person name="Magnuson J."/>
            <person name="Mondo S."/>
            <person name="Nolan M."/>
            <person name="Ohm R."/>
            <person name="Pangilinan J."/>
            <person name="Park H.-J."/>
            <person name="Ramirez L."/>
            <person name="Alfaro M."/>
            <person name="Sun H."/>
            <person name="Tritt A."/>
            <person name="Yoshinaga Y."/>
            <person name="Zwiers L.-H."/>
            <person name="Turgeon B."/>
            <person name="Goodwin S."/>
            <person name="Spatafora J."/>
            <person name="Crous P."/>
            <person name="Grigoriev I."/>
        </authorList>
    </citation>
    <scope>NUCLEOTIDE SEQUENCE</scope>
    <source>
        <strain evidence="3">CBS 480.64</strain>
    </source>
</reference>
<feature type="domain" description="Aprataxin C2HE/C2H2/C2HC zinc finger" evidence="2">
    <location>
        <begin position="169"/>
        <end position="221"/>
    </location>
</feature>
<organism evidence="3 4">
    <name type="scientific">Piedraia hortae CBS 480.64</name>
    <dbReference type="NCBI Taxonomy" id="1314780"/>
    <lineage>
        <taxon>Eukaryota</taxon>
        <taxon>Fungi</taxon>
        <taxon>Dikarya</taxon>
        <taxon>Ascomycota</taxon>
        <taxon>Pezizomycotina</taxon>
        <taxon>Dothideomycetes</taxon>
        <taxon>Dothideomycetidae</taxon>
        <taxon>Capnodiales</taxon>
        <taxon>Piedraiaceae</taxon>
        <taxon>Piedraia</taxon>
    </lineage>
</organism>